<reference evidence="2 3" key="1">
    <citation type="submission" date="2021-03" db="EMBL/GenBank/DDBJ databases">
        <title>Antimicrobial resistance genes in bacteria isolated from Japanese honey, and their potential for conferring macrolide and lincosamide resistance in the American foulbrood pathogen Paenibacillus larvae.</title>
        <authorList>
            <person name="Okamoto M."/>
            <person name="Kumagai M."/>
            <person name="Kanamori H."/>
            <person name="Takamatsu D."/>
        </authorList>
    </citation>
    <scope>NUCLEOTIDE SEQUENCE [LARGE SCALE GENOMIC DNA]</scope>
    <source>
        <strain evidence="2 3">J42TS3</strain>
    </source>
</reference>
<dbReference type="EMBL" id="BOSL01000006">
    <property type="protein sequence ID" value="GIP53234.1"/>
    <property type="molecule type" value="Genomic_DNA"/>
</dbReference>
<accession>A0ABQ4MB80</accession>
<proteinExistence type="predicted"/>
<protein>
    <submittedName>
        <fullName evidence="2">YqzE family protein</fullName>
    </submittedName>
</protein>
<comment type="caution">
    <text evidence="2">The sequence shown here is derived from an EMBL/GenBank/DDBJ whole genome shotgun (WGS) entry which is preliminary data.</text>
</comment>
<sequence length="76" mass="9098">MAKGDELVKYITERVVDYVETPKEVRRERSKGREPWANRWFGMIPFSISLWIGQIPRKRKKDKRASHLMQHTKGSR</sequence>
<evidence type="ECO:0000313" key="2">
    <source>
        <dbReference type="EMBL" id="GIP53234.1"/>
    </source>
</evidence>
<gene>
    <name evidence="2" type="ORF">J42TS3_22690</name>
</gene>
<dbReference type="RefSeq" id="WP_211021145.1">
    <property type="nucleotide sequence ID" value="NZ_BOSL01000006.1"/>
</dbReference>
<dbReference type="Proteomes" id="UP000679992">
    <property type="component" value="Unassembled WGS sequence"/>
</dbReference>
<feature type="transmembrane region" description="Helical" evidence="1">
    <location>
        <begin position="36"/>
        <end position="53"/>
    </location>
</feature>
<keyword evidence="1" id="KW-0812">Transmembrane</keyword>
<keyword evidence="1" id="KW-0472">Membrane</keyword>
<keyword evidence="3" id="KW-1185">Reference proteome</keyword>
<evidence type="ECO:0000256" key="1">
    <source>
        <dbReference type="SAM" id="Phobius"/>
    </source>
</evidence>
<dbReference type="InterPro" id="IPR025622">
    <property type="entry name" value="YqzE"/>
</dbReference>
<keyword evidence="1" id="KW-1133">Transmembrane helix</keyword>
<name>A0ABQ4MB80_9BACL</name>
<evidence type="ECO:0000313" key="3">
    <source>
        <dbReference type="Proteomes" id="UP000679992"/>
    </source>
</evidence>
<dbReference type="Pfam" id="PF14038">
    <property type="entry name" value="YqzE"/>
    <property type="match status" value="1"/>
</dbReference>
<organism evidence="2 3">
    <name type="scientific">Paenibacillus vini</name>
    <dbReference type="NCBI Taxonomy" id="1476024"/>
    <lineage>
        <taxon>Bacteria</taxon>
        <taxon>Bacillati</taxon>
        <taxon>Bacillota</taxon>
        <taxon>Bacilli</taxon>
        <taxon>Bacillales</taxon>
        <taxon>Paenibacillaceae</taxon>
        <taxon>Paenibacillus</taxon>
    </lineage>
</organism>